<proteinExistence type="predicted"/>
<feature type="non-terminal residue" evidence="1">
    <location>
        <position position="1"/>
    </location>
</feature>
<keyword evidence="2" id="KW-1185">Reference proteome</keyword>
<protein>
    <submittedName>
        <fullName evidence="1">5421_t:CDS:1</fullName>
    </submittedName>
</protein>
<dbReference type="EMBL" id="CAMKVN010001730">
    <property type="protein sequence ID" value="CAI2177769.1"/>
    <property type="molecule type" value="Genomic_DNA"/>
</dbReference>
<accession>A0A9W4SQN9</accession>
<comment type="caution">
    <text evidence="1">The sequence shown here is derived from an EMBL/GenBank/DDBJ whole genome shotgun (WGS) entry which is preliminary data.</text>
</comment>
<sequence>TLNRVCDGLILRGTKRVIIPNILIELRSLFGMAEQRNSLPISARDI</sequence>
<evidence type="ECO:0000313" key="1">
    <source>
        <dbReference type="EMBL" id="CAI2177769.1"/>
    </source>
</evidence>
<dbReference type="AlphaFoldDB" id="A0A9W4SQN9"/>
<name>A0A9W4SQN9_9GLOM</name>
<dbReference type="Proteomes" id="UP001153678">
    <property type="component" value="Unassembled WGS sequence"/>
</dbReference>
<gene>
    <name evidence="1" type="ORF">FWILDA_LOCUS8251</name>
</gene>
<evidence type="ECO:0000313" key="2">
    <source>
        <dbReference type="Proteomes" id="UP001153678"/>
    </source>
</evidence>
<reference evidence="1" key="1">
    <citation type="submission" date="2022-08" db="EMBL/GenBank/DDBJ databases">
        <authorList>
            <person name="Kallberg Y."/>
            <person name="Tangrot J."/>
            <person name="Rosling A."/>
        </authorList>
    </citation>
    <scope>NUCLEOTIDE SEQUENCE</scope>
    <source>
        <strain evidence="1">Wild A</strain>
    </source>
</reference>
<organism evidence="1 2">
    <name type="scientific">Funneliformis geosporum</name>
    <dbReference type="NCBI Taxonomy" id="1117311"/>
    <lineage>
        <taxon>Eukaryota</taxon>
        <taxon>Fungi</taxon>
        <taxon>Fungi incertae sedis</taxon>
        <taxon>Mucoromycota</taxon>
        <taxon>Glomeromycotina</taxon>
        <taxon>Glomeromycetes</taxon>
        <taxon>Glomerales</taxon>
        <taxon>Glomeraceae</taxon>
        <taxon>Funneliformis</taxon>
    </lineage>
</organism>